<dbReference type="SMART" id="SM00060">
    <property type="entry name" value="FN3"/>
    <property type="match status" value="3"/>
</dbReference>
<dbReference type="SUPFAM" id="SSF49265">
    <property type="entry name" value="Fibronectin type III"/>
    <property type="match status" value="2"/>
</dbReference>
<dbReference type="EMBL" id="FQXS01000029">
    <property type="protein sequence ID" value="SHI07891.1"/>
    <property type="molecule type" value="Genomic_DNA"/>
</dbReference>
<dbReference type="STRING" id="1121409.SAMN02745124_03710"/>
<keyword evidence="3" id="KW-1185">Reference proteome</keyword>
<dbReference type="PROSITE" id="PS50853">
    <property type="entry name" value="FN3"/>
    <property type="match status" value="1"/>
</dbReference>
<evidence type="ECO:0000313" key="2">
    <source>
        <dbReference type="EMBL" id="SHI07891.1"/>
    </source>
</evidence>
<dbReference type="AlphaFoldDB" id="A0A1M5Y726"/>
<feature type="domain" description="Fibronectin type-III" evidence="1">
    <location>
        <begin position="156"/>
        <end position="262"/>
    </location>
</feature>
<protein>
    <recommendedName>
        <fullName evidence="1">Fibronectin type-III domain-containing protein</fullName>
    </recommendedName>
</protein>
<accession>A0A1M5Y726</accession>
<sequence>MKSGYCARRAGTIFLLVTVLVAGGCGFKTDPVPPASIVPVPIDDLRYNIDDKGVELNWTYPVKTVRGTDLVDISAFDVYRAVVALDEVCDTCPIPFGEPLEVPGGETIEAKKPRTAVYQTSLLRPGHKYFFKVRSRNSWWAASGDSNIVSFVWALPPVAPSGLNAEVADSRVTLNWQPVTSLVDGSAVEGDISYQLFRSDEGKEFEPLGEALATTRFSDSRVSNGRTYFYRVQSLLDYQGHEVTGGVSEAISAAPVDQTPPPPPVGVAAVQTDDGVKIVWEPADEDVAGYRVYRRMAEQRQPELIGEVAAPYSLYVDAQPPATARSYYSITALDQATPPNESDFSREATTR</sequence>
<dbReference type="Proteomes" id="UP000184139">
    <property type="component" value="Unassembled WGS sequence"/>
</dbReference>
<dbReference type="InterPro" id="IPR013783">
    <property type="entry name" value="Ig-like_fold"/>
</dbReference>
<evidence type="ECO:0000313" key="3">
    <source>
        <dbReference type="Proteomes" id="UP000184139"/>
    </source>
</evidence>
<evidence type="ECO:0000259" key="1">
    <source>
        <dbReference type="PROSITE" id="PS50853"/>
    </source>
</evidence>
<organism evidence="2 3">
    <name type="scientific">Desulfofustis glycolicus DSM 9705</name>
    <dbReference type="NCBI Taxonomy" id="1121409"/>
    <lineage>
        <taxon>Bacteria</taxon>
        <taxon>Pseudomonadati</taxon>
        <taxon>Thermodesulfobacteriota</taxon>
        <taxon>Desulfobulbia</taxon>
        <taxon>Desulfobulbales</taxon>
        <taxon>Desulfocapsaceae</taxon>
        <taxon>Desulfofustis</taxon>
    </lineage>
</organism>
<dbReference type="Gene3D" id="2.60.40.10">
    <property type="entry name" value="Immunoglobulins"/>
    <property type="match status" value="2"/>
</dbReference>
<dbReference type="InterPro" id="IPR003961">
    <property type="entry name" value="FN3_dom"/>
</dbReference>
<name>A0A1M5Y726_9BACT</name>
<dbReference type="InterPro" id="IPR036116">
    <property type="entry name" value="FN3_sf"/>
</dbReference>
<reference evidence="2 3" key="1">
    <citation type="submission" date="2016-11" db="EMBL/GenBank/DDBJ databases">
        <authorList>
            <person name="Jaros S."/>
            <person name="Januszkiewicz K."/>
            <person name="Wedrychowicz H."/>
        </authorList>
    </citation>
    <scope>NUCLEOTIDE SEQUENCE [LARGE SCALE GENOMIC DNA]</scope>
    <source>
        <strain evidence="2 3">DSM 9705</strain>
    </source>
</reference>
<dbReference type="PROSITE" id="PS51257">
    <property type="entry name" value="PROKAR_LIPOPROTEIN"/>
    <property type="match status" value="1"/>
</dbReference>
<gene>
    <name evidence="2" type="ORF">SAMN02745124_03710</name>
</gene>
<proteinExistence type="predicted"/>